<accession>A0ABW5QM03</accession>
<name>A0ABW5QM03_9HYPH</name>
<proteinExistence type="predicted"/>
<evidence type="ECO:0000313" key="3">
    <source>
        <dbReference type="Proteomes" id="UP001597521"/>
    </source>
</evidence>
<dbReference type="EMBL" id="JBHUNP010000001">
    <property type="protein sequence ID" value="MFD2648633.1"/>
    <property type="molecule type" value="Genomic_DNA"/>
</dbReference>
<keyword evidence="3" id="KW-1185">Reference proteome</keyword>
<dbReference type="RefSeq" id="WP_386833870.1">
    <property type="nucleotide sequence ID" value="NZ_JBHUNP010000001.1"/>
</dbReference>
<organism evidence="2 3">
    <name type="scientific">Devosia albogilva</name>
    <dbReference type="NCBI Taxonomy" id="429726"/>
    <lineage>
        <taxon>Bacteria</taxon>
        <taxon>Pseudomonadati</taxon>
        <taxon>Pseudomonadota</taxon>
        <taxon>Alphaproteobacteria</taxon>
        <taxon>Hyphomicrobiales</taxon>
        <taxon>Devosiaceae</taxon>
        <taxon>Devosia</taxon>
    </lineage>
</organism>
<evidence type="ECO:0000313" key="2">
    <source>
        <dbReference type="EMBL" id="MFD2648633.1"/>
    </source>
</evidence>
<dbReference type="Proteomes" id="UP001597521">
    <property type="component" value="Unassembled WGS sequence"/>
</dbReference>
<comment type="caution">
    <text evidence="2">The sequence shown here is derived from an EMBL/GenBank/DDBJ whole genome shotgun (WGS) entry which is preliminary data.</text>
</comment>
<protein>
    <submittedName>
        <fullName evidence="2">Uncharacterized protein</fullName>
    </submittedName>
</protein>
<evidence type="ECO:0000256" key="1">
    <source>
        <dbReference type="SAM" id="MobiDB-lite"/>
    </source>
</evidence>
<gene>
    <name evidence="2" type="ORF">ACFSX5_12610</name>
</gene>
<feature type="region of interest" description="Disordered" evidence="1">
    <location>
        <begin position="1"/>
        <end position="24"/>
    </location>
</feature>
<sequence length="78" mass="8644">MNTSPQQEYIVESYNTDPEGRPQQSDVRKVYAASPKAAAMKVLNEDLHTIGNSRRLRARVTETSGSGVETVTTLYSKL</sequence>
<reference evidence="3" key="1">
    <citation type="journal article" date="2019" name="Int. J. Syst. Evol. Microbiol.">
        <title>The Global Catalogue of Microorganisms (GCM) 10K type strain sequencing project: providing services to taxonomists for standard genome sequencing and annotation.</title>
        <authorList>
            <consortium name="The Broad Institute Genomics Platform"/>
            <consortium name="The Broad Institute Genome Sequencing Center for Infectious Disease"/>
            <person name="Wu L."/>
            <person name="Ma J."/>
        </authorList>
    </citation>
    <scope>NUCLEOTIDE SEQUENCE [LARGE SCALE GENOMIC DNA]</scope>
    <source>
        <strain evidence="3">CCM 7427</strain>
    </source>
</reference>